<dbReference type="OrthoDB" id="2052561at2"/>
<evidence type="ECO:0000313" key="5">
    <source>
        <dbReference type="Proteomes" id="UP000273326"/>
    </source>
</evidence>
<dbReference type="PANTHER" id="PTHR30050">
    <property type="entry name" value="CHROMOSOMAL REPLICATION INITIATOR PROTEIN DNAA"/>
    <property type="match status" value="1"/>
</dbReference>
<keyword evidence="2" id="KW-0067">ATP-binding</keyword>
<dbReference type="InterPro" id="IPR027417">
    <property type="entry name" value="P-loop_NTPase"/>
</dbReference>
<feature type="domain" description="IstB-like ATP-binding" evidence="3">
    <location>
        <begin position="10"/>
        <end position="245"/>
    </location>
</feature>
<dbReference type="PIRSF" id="PIRSF003073">
    <property type="entry name" value="DNAC_TnpB_IstB"/>
    <property type="match status" value="1"/>
</dbReference>
<dbReference type="Proteomes" id="UP000273326">
    <property type="component" value="Chromosome"/>
</dbReference>
<dbReference type="InterPro" id="IPR002611">
    <property type="entry name" value="IstB_ATP-bd"/>
</dbReference>
<dbReference type="GO" id="GO:0006260">
    <property type="term" value="P:DNA replication"/>
    <property type="evidence" value="ECO:0007669"/>
    <property type="project" value="TreeGrafter"/>
</dbReference>
<dbReference type="Gene3D" id="3.40.50.300">
    <property type="entry name" value="P-loop containing nucleotide triphosphate hydrolases"/>
    <property type="match status" value="1"/>
</dbReference>
<dbReference type="RefSeq" id="WP_126110705.1">
    <property type="nucleotide sequence ID" value="NZ_CP034465.1"/>
</dbReference>
<evidence type="ECO:0000259" key="3">
    <source>
        <dbReference type="Pfam" id="PF01695"/>
    </source>
</evidence>
<protein>
    <submittedName>
        <fullName evidence="4">AAA family ATPase</fullName>
    </submittedName>
</protein>
<evidence type="ECO:0000256" key="2">
    <source>
        <dbReference type="ARBA" id="ARBA00022840"/>
    </source>
</evidence>
<dbReference type="InterPro" id="IPR047661">
    <property type="entry name" value="IstB"/>
</dbReference>
<proteinExistence type="predicted"/>
<dbReference type="EMBL" id="CP034465">
    <property type="protein sequence ID" value="AZP04875.1"/>
    <property type="molecule type" value="Genomic_DNA"/>
</dbReference>
<dbReference type="NCBIfam" id="NF038214">
    <property type="entry name" value="IS21_help_AAA"/>
    <property type="match status" value="1"/>
</dbReference>
<keyword evidence="1" id="KW-0547">Nucleotide-binding</keyword>
<dbReference type="Pfam" id="PF01695">
    <property type="entry name" value="IstB_IS21"/>
    <property type="match status" value="1"/>
</dbReference>
<evidence type="ECO:0000313" key="4">
    <source>
        <dbReference type="EMBL" id="AZP04875.1"/>
    </source>
</evidence>
<reference evidence="5" key="1">
    <citation type="submission" date="2018-12" db="EMBL/GenBank/DDBJ databases">
        <title>Complete genome sequencing of Jeotgalibaca sp. H21T32.</title>
        <authorList>
            <person name="Bae J.-W."/>
            <person name="Lee S.-Y."/>
        </authorList>
    </citation>
    <scope>NUCLEOTIDE SEQUENCE [LARGE SCALE GENOMIC DNA]</scope>
    <source>
        <strain evidence="5">H21T32</strain>
    </source>
</reference>
<accession>A0A3S9HBX9</accession>
<dbReference type="AlphaFoldDB" id="A0A3S9HBX9"/>
<dbReference type="SUPFAM" id="SSF52540">
    <property type="entry name" value="P-loop containing nucleoside triphosphate hydrolases"/>
    <property type="match status" value="1"/>
</dbReference>
<evidence type="ECO:0000256" key="1">
    <source>
        <dbReference type="ARBA" id="ARBA00022741"/>
    </source>
</evidence>
<name>A0A3S9HBX9_9LACT</name>
<dbReference type="GO" id="GO:0005524">
    <property type="term" value="F:ATP binding"/>
    <property type="evidence" value="ECO:0007669"/>
    <property type="project" value="UniProtKB-KW"/>
</dbReference>
<gene>
    <name evidence="4" type="ORF">EJN90_09615</name>
</gene>
<dbReference type="KEGG" id="jeh:EJN90_09615"/>
<dbReference type="PANTHER" id="PTHR30050:SF4">
    <property type="entry name" value="ATP-BINDING PROTEIN RV3427C IN INSERTION SEQUENCE-RELATED"/>
    <property type="match status" value="1"/>
</dbReference>
<sequence>MLNEETVRKLTEMRMSAMAESYSDQMTNTGYQDMAFEDRFNLLVDHEYSHRKSNTLQRLIKQAHFSEPLAAIEDIEYHPDRHLDKNLILELATGNYIQKNLNIVLMGASGNGKTWLSNAFGVQACRQHYKVKYVRLPEMMDEFIVAKNEADGSFRKLINKYKKIELLIIDEWLLTTLPQEHVYTLFEIIEARLKRTSTIFCSQTAPEGWYEKLGDALVADAILDRIVHDSYKILIDGEVSMRERHGLGAFR</sequence>
<organism evidence="4 5">
    <name type="scientific">Jeotgalibaca ciconiae</name>
    <dbReference type="NCBI Taxonomy" id="2496265"/>
    <lineage>
        <taxon>Bacteria</taxon>
        <taxon>Bacillati</taxon>
        <taxon>Bacillota</taxon>
        <taxon>Bacilli</taxon>
        <taxon>Lactobacillales</taxon>
        <taxon>Carnobacteriaceae</taxon>
        <taxon>Jeotgalibaca</taxon>
    </lineage>
</organism>
<keyword evidence="5" id="KW-1185">Reference proteome</keyword>
<dbReference type="InterPro" id="IPR028350">
    <property type="entry name" value="DNAC/IstB-like"/>
</dbReference>